<evidence type="ECO:0000259" key="13">
    <source>
        <dbReference type="Pfam" id="PF00117"/>
    </source>
</evidence>
<feature type="region of interest" description="Amidoligase domain" evidence="12">
    <location>
        <begin position="1"/>
        <end position="268"/>
    </location>
</feature>
<evidence type="ECO:0000256" key="1">
    <source>
        <dbReference type="ARBA" id="ARBA00005171"/>
    </source>
</evidence>
<dbReference type="EMBL" id="NHMP01000013">
    <property type="protein sequence ID" value="OXE44338.1"/>
    <property type="molecule type" value="Genomic_DNA"/>
</dbReference>
<dbReference type="GO" id="GO:0097268">
    <property type="term" value="C:cytoophidium"/>
    <property type="evidence" value="ECO:0007669"/>
    <property type="project" value="UniProtKB-ARBA"/>
</dbReference>
<evidence type="ECO:0000256" key="11">
    <source>
        <dbReference type="ARBA" id="ARBA00059148"/>
    </source>
</evidence>
<dbReference type="HAMAP" id="MF_01227">
    <property type="entry name" value="PyrG"/>
    <property type="match status" value="1"/>
</dbReference>
<feature type="binding site" evidence="12">
    <location>
        <begin position="189"/>
        <end position="194"/>
    </location>
    <ligand>
        <name>CTP</name>
        <dbReference type="ChEBI" id="CHEBI:37563"/>
        <note>allosteric inhibitor</note>
    </ligand>
</feature>
<comment type="catalytic activity">
    <reaction evidence="10 12">
        <text>UTP + L-glutamine + ATP + H2O = CTP + L-glutamate + ADP + phosphate + 2 H(+)</text>
        <dbReference type="Rhea" id="RHEA:26426"/>
        <dbReference type="ChEBI" id="CHEBI:15377"/>
        <dbReference type="ChEBI" id="CHEBI:15378"/>
        <dbReference type="ChEBI" id="CHEBI:29985"/>
        <dbReference type="ChEBI" id="CHEBI:30616"/>
        <dbReference type="ChEBI" id="CHEBI:37563"/>
        <dbReference type="ChEBI" id="CHEBI:43474"/>
        <dbReference type="ChEBI" id="CHEBI:46398"/>
        <dbReference type="ChEBI" id="CHEBI:58359"/>
        <dbReference type="ChEBI" id="CHEBI:456216"/>
        <dbReference type="EC" id="6.3.4.2"/>
    </reaction>
</comment>
<dbReference type="SUPFAM" id="SSF52540">
    <property type="entry name" value="P-loop containing nucleoside triphosphate hydrolases"/>
    <property type="match status" value="1"/>
</dbReference>
<reference evidence="16" key="1">
    <citation type="submission" date="2017-05" db="EMBL/GenBank/DDBJ databases">
        <title>Improved OligoMM genomes.</title>
        <authorList>
            <person name="Garzetti D."/>
        </authorList>
    </citation>
    <scope>NUCLEOTIDE SEQUENCE [LARGE SCALE GENOMIC DNA]</scope>
    <source>
        <strain evidence="16">YL45</strain>
    </source>
</reference>
<feature type="domain" description="CTP synthase N-terminal" evidence="14">
    <location>
        <begin position="3"/>
        <end position="268"/>
    </location>
</feature>
<feature type="binding site" evidence="12">
    <location>
        <begin position="14"/>
        <end position="19"/>
    </location>
    <ligand>
        <name>ATP</name>
        <dbReference type="ChEBI" id="CHEBI:30616"/>
    </ligand>
</feature>
<keyword evidence="7 12" id="KW-0460">Magnesium</keyword>
<feature type="binding site" evidence="12">
    <location>
        <position position="13"/>
    </location>
    <ligand>
        <name>CTP</name>
        <dbReference type="ChEBI" id="CHEBI:37563"/>
        <note>allosteric inhibitor</note>
    </ligand>
</feature>
<feature type="binding site" evidence="12">
    <location>
        <position position="470"/>
    </location>
    <ligand>
        <name>L-glutamine</name>
        <dbReference type="ChEBI" id="CHEBI:58359"/>
    </ligand>
</feature>
<keyword evidence="16" id="KW-1185">Reference proteome</keyword>
<comment type="similarity">
    <text evidence="2 12">Belongs to the CTP synthase family.</text>
</comment>
<keyword evidence="3 12" id="KW-0436">Ligase</keyword>
<dbReference type="EC" id="6.3.4.2" evidence="12"/>
<dbReference type="RefSeq" id="WP_066591703.1">
    <property type="nucleotide sequence ID" value="NZ_CAJTBZ010000029.1"/>
</dbReference>
<dbReference type="PANTHER" id="PTHR11550:SF0">
    <property type="entry name" value="CTP SYNTHASE-RELATED"/>
    <property type="match status" value="1"/>
</dbReference>
<keyword evidence="9 12" id="KW-0665">Pyrimidine biosynthesis</keyword>
<comment type="catalytic activity">
    <reaction evidence="12">
        <text>UTP + NH4(+) + ATP = CTP + ADP + phosphate + 2 H(+)</text>
        <dbReference type="Rhea" id="RHEA:16597"/>
        <dbReference type="ChEBI" id="CHEBI:15378"/>
        <dbReference type="ChEBI" id="CHEBI:28938"/>
        <dbReference type="ChEBI" id="CHEBI:30616"/>
        <dbReference type="ChEBI" id="CHEBI:37563"/>
        <dbReference type="ChEBI" id="CHEBI:43474"/>
        <dbReference type="ChEBI" id="CHEBI:46398"/>
        <dbReference type="ChEBI" id="CHEBI:456216"/>
    </reaction>
</comment>
<evidence type="ECO:0000256" key="12">
    <source>
        <dbReference type="HAMAP-Rule" id="MF_01227"/>
    </source>
</evidence>
<dbReference type="Proteomes" id="UP000214610">
    <property type="component" value="Unassembled WGS sequence"/>
</dbReference>
<comment type="activity regulation">
    <text evidence="12">Allosterically activated by GTP, when glutamine is the substrate; GTP has no effect on the reaction when ammonia is the substrate. The allosteric effector GTP functions by stabilizing the protein conformation that binds the tetrahedral intermediate(s) formed during glutamine hydrolysis. Inhibited by the product CTP, via allosteric rather than competitive inhibition.</text>
</comment>
<feature type="active site" description="Nucleophile; for glutamine hydrolysis" evidence="12">
    <location>
        <position position="380"/>
    </location>
</feature>
<evidence type="ECO:0000256" key="10">
    <source>
        <dbReference type="ARBA" id="ARBA00047781"/>
    </source>
</evidence>
<evidence type="ECO:0000256" key="9">
    <source>
        <dbReference type="ARBA" id="ARBA00022975"/>
    </source>
</evidence>
<accession>A0A227KD08</accession>
<feature type="binding site" evidence="12">
    <location>
        <position position="71"/>
    </location>
    <ligand>
        <name>ATP</name>
        <dbReference type="ChEBI" id="CHEBI:30616"/>
    </ligand>
</feature>
<dbReference type="InterPro" id="IPR017926">
    <property type="entry name" value="GATASE"/>
</dbReference>
<dbReference type="NCBIfam" id="NF003792">
    <property type="entry name" value="PRK05380.1"/>
    <property type="match status" value="1"/>
</dbReference>
<dbReference type="InterPro" id="IPR029062">
    <property type="entry name" value="Class_I_gatase-like"/>
</dbReference>
<dbReference type="NCBIfam" id="TIGR00337">
    <property type="entry name" value="PyrG"/>
    <property type="match status" value="1"/>
</dbReference>
<keyword evidence="8 12" id="KW-0315">Glutamine amidotransferase</keyword>
<comment type="subunit">
    <text evidence="12">Homotetramer.</text>
</comment>
<evidence type="ECO:0000256" key="3">
    <source>
        <dbReference type="ARBA" id="ARBA00022598"/>
    </source>
</evidence>
<evidence type="ECO:0000256" key="4">
    <source>
        <dbReference type="ARBA" id="ARBA00022723"/>
    </source>
</evidence>
<evidence type="ECO:0000313" key="15">
    <source>
        <dbReference type="EMBL" id="OXE44338.1"/>
    </source>
</evidence>
<dbReference type="PROSITE" id="PS51273">
    <property type="entry name" value="GATASE_TYPE_1"/>
    <property type="match status" value="1"/>
</dbReference>
<dbReference type="Gene3D" id="3.40.50.880">
    <property type="match status" value="1"/>
</dbReference>
<dbReference type="CDD" id="cd03113">
    <property type="entry name" value="CTPS_N"/>
    <property type="match status" value="1"/>
</dbReference>
<organism evidence="15 16">
    <name type="scientific">Turicimonas muris</name>
    <dbReference type="NCBI Taxonomy" id="1796652"/>
    <lineage>
        <taxon>Bacteria</taxon>
        <taxon>Pseudomonadati</taxon>
        <taxon>Pseudomonadota</taxon>
        <taxon>Betaproteobacteria</taxon>
        <taxon>Burkholderiales</taxon>
        <taxon>Sutterellaceae</taxon>
        <taxon>Turicimonas</taxon>
    </lineage>
</organism>
<dbReference type="GO" id="GO:0046872">
    <property type="term" value="F:metal ion binding"/>
    <property type="evidence" value="ECO:0007669"/>
    <property type="project" value="UniProtKB-KW"/>
</dbReference>
<dbReference type="Gene3D" id="3.40.50.300">
    <property type="entry name" value="P-loop containing nucleotide triphosphate hydrolases"/>
    <property type="match status" value="1"/>
</dbReference>
<dbReference type="Pfam" id="PF00117">
    <property type="entry name" value="GATase"/>
    <property type="match status" value="1"/>
</dbReference>
<feature type="binding site" evidence="12">
    <location>
        <position position="225"/>
    </location>
    <ligand>
        <name>CTP</name>
        <dbReference type="ChEBI" id="CHEBI:37563"/>
        <note>allosteric inhibitor</note>
    </ligand>
</feature>
<dbReference type="InterPro" id="IPR033828">
    <property type="entry name" value="GATase1_CTP_Synthase"/>
</dbReference>
<dbReference type="UniPathway" id="UPA00159">
    <property type="reaction ID" value="UER00277"/>
</dbReference>
<evidence type="ECO:0000313" key="16">
    <source>
        <dbReference type="Proteomes" id="UP000214610"/>
    </source>
</evidence>
<dbReference type="PANTHER" id="PTHR11550">
    <property type="entry name" value="CTP SYNTHASE"/>
    <property type="match status" value="1"/>
</dbReference>
<evidence type="ECO:0000256" key="2">
    <source>
        <dbReference type="ARBA" id="ARBA00007533"/>
    </source>
</evidence>
<dbReference type="FunFam" id="3.40.50.300:FF:000009">
    <property type="entry name" value="CTP synthase"/>
    <property type="match status" value="1"/>
</dbReference>
<dbReference type="GO" id="GO:0005524">
    <property type="term" value="F:ATP binding"/>
    <property type="evidence" value="ECO:0007669"/>
    <property type="project" value="UniProtKB-KW"/>
</dbReference>
<dbReference type="GO" id="GO:0004359">
    <property type="term" value="F:glutaminase activity"/>
    <property type="evidence" value="ECO:0007669"/>
    <property type="project" value="RHEA"/>
</dbReference>
<evidence type="ECO:0000256" key="7">
    <source>
        <dbReference type="ARBA" id="ARBA00022842"/>
    </source>
</evidence>
<sequence length="546" mass="60384">MTKFVFVTGGVVSSLGKGIAAASLAAILESRGLSVTIIKMDPYINVDPGTMSPFQHGEVFVTEDGAETDLDLGHYERFITPKMHKANNFTTGQIYQNVLRKERRGEYLGKTVQVIPHITNEIQNFIIRGAHAAGDPDIAIVEIGGTVGDIESLPFLEAVRQMSLRLGANNSCFIHLTLVPYIPSAGELKTKPTQHSVGELRKIGILPNVLLCRADRKIPEDEKSKISLFANVPINAVISVWDVDTIYKVPMMLHKQGLDAIVCKTLDINPKPADLSAWEEVVEKLENPKDVVKVAMIGKYDLADSYKSLNEALIHAGIHTGHKVKTTFIEAEELEKNGTDCLKEMDAILVPGGFGKRGTEGKILAIQYARENNVPYLGICLGMQLSVIEFARHVCGLGGANSTEFQPDTPHPVVALITEWQDRTGKKEVRTEDSDLGGTMRLGKQEVPVKAGTKAHDIYGDVVAERHRHRYEVNNSYCDQFEKNGLVIAARTQGENLPEIVELPQNDFFVGVQFHPEFTSSPRFGHKLFNAFIRSAAKYRDEHHKE</sequence>
<protein>
    <recommendedName>
        <fullName evidence="12">CTP synthase</fullName>
        <ecNumber evidence="12">6.3.4.2</ecNumber>
    </recommendedName>
    <alternativeName>
        <fullName evidence="12">Cytidine 5'-triphosphate synthase</fullName>
    </alternativeName>
    <alternativeName>
        <fullName evidence="12">Cytidine triphosphate synthetase</fullName>
        <shortName evidence="12">CTP synthetase</shortName>
        <shortName evidence="12">CTPS</shortName>
    </alternativeName>
    <alternativeName>
        <fullName evidence="12">UTP--ammonia ligase</fullName>
    </alternativeName>
</protein>
<proteinExistence type="inferred from homology"/>
<keyword evidence="5 12" id="KW-0547">Nucleotide-binding</keyword>
<feature type="binding site" evidence="12">
    <location>
        <position position="225"/>
    </location>
    <ligand>
        <name>UTP</name>
        <dbReference type="ChEBI" id="CHEBI:46398"/>
    </ligand>
</feature>
<feature type="binding site" evidence="12">
    <location>
        <begin position="381"/>
        <end position="384"/>
    </location>
    <ligand>
        <name>L-glutamine</name>
        <dbReference type="ChEBI" id="CHEBI:58359"/>
    </ligand>
</feature>
<comment type="function">
    <text evidence="11 12">Catalyzes the ATP-dependent amination of UTP to CTP with either L-glutamine or ammonia as the source of nitrogen. Regulates intracellular CTP levels through interactions with the four ribonucleotide triphosphates.</text>
</comment>
<dbReference type="GeneID" id="78363579"/>
<dbReference type="GO" id="GO:0044210">
    <property type="term" value="P:'de novo' CTP biosynthetic process"/>
    <property type="evidence" value="ECO:0007669"/>
    <property type="project" value="UniProtKB-UniRule"/>
</dbReference>
<keyword evidence="4 12" id="KW-0479">Metal-binding</keyword>
<gene>
    <name evidence="12 15" type="primary">pyrG</name>
    <name evidence="15" type="ORF">ADH67_12480</name>
</gene>
<keyword evidence="6 12" id="KW-0067">ATP-binding</keyword>
<feature type="binding site" evidence="12">
    <location>
        <position position="13"/>
    </location>
    <ligand>
        <name>UTP</name>
        <dbReference type="ChEBI" id="CHEBI:46398"/>
    </ligand>
</feature>
<dbReference type="InterPro" id="IPR004468">
    <property type="entry name" value="CTP_synthase"/>
</dbReference>
<dbReference type="GO" id="GO:0042802">
    <property type="term" value="F:identical protein binding"/>
    <property type="evidence" value="ECO:0007669"/>
    <property type="project" value="TreeGrafter"/>
</dbReference>
<feature type="binding site" evidence="12">
    <location>
        <position position="71"/>
    </location>
    <ligand>
        <name>Mg(2+)</name>
        <dbReference type="ChEBI" id="CHEBI:18420"/>
    </ligand>
</feature>
<dbReference type="CDD" id="cd01746">
    <property type="entry name" value="GATase1_CTP_Synthase"/>
    <property type="match status" value="1"/>
</dbReference>
<dbReference type="FunFam" id="3.40.50.880:FF:000002">
    <property type="entry name" value="CTP synthase"/>
    <property type="match status" value="1"/>
</dbReference>
<feature type="domain" description="Glutamine amidotransferase" evidence="13">
    <location>
        <begin position="302"/>
        <end position="534"/>
    </location>
</feature>
<evidence type="ECO:0000256" key="6">
    <source>
        <dbReference type="ARBA" id="ARBA00022840"/>
    </source>
</evidence>
<dbReference type="Pfam" id="PF06418">
    <property type="entry name" value="CTP_synth_N"/>
    <property type="match status" value="1"/>
</dbReference>
<feature type="binding site" evidence="12">
    <location>
        <position position="243"/>
    </location>
    <ligand>
        <name>ATP</name>
        <dbReference type="ChEBI" id="CHEBI:30616"/>
    </ligand>
</feature>
<dbReference type="SUPFAM" id="SSF52317">
    <property type="entry name" value="Class I glutamine amidotransferase-like"/>
    <property type="match status" value="1"/>
</dbReference>
<comment type="caution">
    <text evidence="12">Lacks conserved residue(s) required for the propagation of feature annotation.</text>
</comment>
<evidence type="ECO:0000256" key="8">
    <source>
        <dbReference type="ARBA" id="ARBA00022962"/>
    </source>
</evidence>
<feature type="active site" evidence="12">
    <location>
        <position position="515"/>
    </location>
</feature>
<feature type="binding site" evidence="12">
    <location>
        <begin position="189"/>
        <end position="194"/>
    </location>
    <ligand>
        <name>UTP</name>
        <dbReference type="ChEBI" id="CHEBI:46398"/>
    </ligand>
</feature>
<feature type="binding site" evidence="12">
    <location>
        <begin position="149"/>
        <end position="151"/>
    </location>
    <ligand>
        <name>CTP</name>
        <dbReference type="ChEBI" id="CHEBI:37563"/>
        <note>allosteric inhibitor</note>
    </ligand>
</feature>
<comment type="caution">
    <text evidence="15">The sequence shown here is derived from an EMBL/GenBank/DDBJ whole genome shotgun (WGS) entry which is preliminary data.</text>
</comment>
<feature type="binding site" evidence="12">
    <location>
        <position position="353"/>
    </location>
    <ligand>
        <name>L-glutamine</name>
        <dbReference type="ChEBI" id="CHEBI:58359"/>
    </ligand>
</feature>
<dbReference type="GO" id="GO:0019856">
    <property type="term" value="P:pyrimidine nucleobase biosynthetic process"/>
    <property type="evidence" value="ECO:0007669"/>
    <property type="project" value="TreeGrafter"/>
</dbReference>
<dbReference type="GO" id="GO:0005829">
    <property type="term" value="C:cytosol"/>
    <property type="evidence" value="ECO:0007669"/>
    <property type="project" value="TreeGrafter"/>
</dbReference>
<evidence type="ECO:0000259" key="14">
    <source>
        <dbReference type="Pfam" id="PF06418"/>
    </source>
</evidence>
<feature type="binding site" evidence="12">
    <location>
        <position position="142"/>
    </location>
    <ligand>
        <name>Mg(2+)</name>
        <dbReference type="ChEBI" id="CHEBI:18420"/>
    </ligand>
</feature>
<feature type="active site" evidence="12">
    <location>
        <position position="517"/>
    </location>
</feature>
<dbReference type="AlphaFoldDB" id="A0A227KD08"/>
<comment type="catalytic activity">
    <reaction evidence="12">
        <text>L-glutamine + H2O = L-glutamate + NH4(+)</text>
        <dbReference type="Rhea" id="RHEA:15889"/>
        <dbReference type="ChEBI" id="CHEBI:15377"/>
        <dbReference type="ChEBI" id="CHEBI:28938"/>
        <dbReference type="ChEBI" id="CHEBI:29985"/>
        <dbReference type="ChEBI" id="CHEBI:58359"/>
    </reaction>
</comment>
<dbReference type="InterPro" id="IPR027417">
    <property type="entry name" value="P-loop_NTPase"/>
</dbReference>
<feature type="binding site" evidence="12">
    <location>
        <position position="404"/>
    </location>
    <ligand>
        <name>L-glutamine</name>
        <dbReference type="ChEBI" id="CHEBI:58359"/>
    </ligand>
</feature>
<evidence type="ECO:0000256" key="5">
    <source>
        <dbReference type="ARBA" id="ARBA00022741"/>
    </source>
</evidence>
<comment type="miscellaneous">
    <text evidence="12">CTPSs have evolved a hybrid strategy for distinguishing between UTP and CTP. The overlapping regions of the product feedback inhibitory and substrate sites recognize a common feature in both compounds, the triphosphate moiety. To differentiate isosteric substrate and product pyrimidine rings, an additional pocket far from the expected kinase/ligase catalytic site, specifically recognizes the cytosine and ribose portions of the product inhibitor.</text>
</comment>
<dbReference type="InterPro" id="IPR017456">
    <property type="entry name" value="CTP_synthase_N"/>
</dbReference>
<dbReference type="GO" id="GO:0003883">
    <property type="term" value="F:CTP synthase activity"/>
    <property type="evidence" value="ECO:0007669"/>
    <property type="project" value="UniProtKB-UniRule"/>
</dbReference>
<name>A0A227KD08_9BURK</name>
<comment type="pathway">
    <text evidence="1 12">Pyrimidine metabolism; CTP biosynthesis via de novo pathway; CTP from UDP: step 2/2.</text>
</comment>